<dbReference type="PIRSF" id="PIRSF005572">
    <property type="entry name" value="NifS"/>
    <property type="match status" value="1"/>
</dbReference>
<sequence length="384" mass="41776">MHKVYLDYCATTPCHDEVIHIMMHHMKEEFGNPSSQHMMGKRAKRTVYEATRKIATCIGADEQEIIFTSGATESNNIALLGCFAHNEQTPVNAIVSPIDHKSTLDVGEELQRRGIHVQYVDVKSDGTICLTSLQSLLNTNTRIVSIAYVNSEIGTIQPIKEIASLCKQFGALLHVDAVQAFGKIPIDVKDLGIDIMSISGHKIYGPKGIGVLYVDAAQLHRFQPLTFGGGQGRLRSGTLPTALIAGMGVASEIGLQNMRENHVKTMQLRDLFLQHIQQIRPGTKINNCLTVSVPHILNLQFPNVSSEALITGLRNVAISSGSACNSNTLEPSYVLQKIGLSKEAANSSIRISFSPYLTEEDVIYAAGELAAKIEDITCVQGGLL</sequence>
<evidence type="ECO:0000256" key="3">
    <source>
        <dbReference type="ARBA" id="ARBA00012239"/>
    </source>
</evidence>
<evidence type="ECO:0000256" key="5">
    <source>
        <dbReference type="ARBA" id="ARBA00022723"/>
    </source>
</evidence>
<dbReference type="eggNOG" id="COG1104">
    <property type="taxonomic scope" value="Bacteria"/>
</dbReference>
<evidence type="ECO:0000256" key="2">
    <source>
        <dbReference type="ARBA" id="ARBA00006490"/>
    </source>
</evidence>
<dbReference type="InterPro" id="IPR015424">
    <property type="entry name" value="PyrdxlP-dep_Trfase"/>
</dbReference>
<comment type="caution">
    <text evidence="12">The sequence shown here is derived from an EMBL/GenBank/DDBJ whole genome shotgun (WGS) entry which is preliminary data.</text>
</comment>
<dbReference type="STRING" id="574376.BAMA_05515"/>
<keyword evidence="8" id="KW-0411">Iron-sulfur</keyword>
<dbReference type="PROSITE" id="PS00595">
    <property type="entry name" value="AA_TRANSFER_CLASS_5"/>
    <property type="match status" value="1"/>
</dbReference>
<comment type="similarity">
    <text evidence="2">Belongs to the class-V pyridoxal-phosphate-dependent aminotransferase family. NifS/IscS subfamily.</text>
</comment>
<evidence type="ECO:0000256" key="1">
    <source>
        <dbReference type="ARBA" id="ARBA00001933"/>
    </source>
</evidence>
<evidence type="ECO:0000256" key="8">
    <source>
        <dbReference type="ARBA" id="ARBA00023014"/>
    </source>
</evidence>
<dbReference type="SUPFAM" id="SSF53383">
    <property type="entry name" value="PLP-dependent transferases"/>
    <property type="match status" value="1"/>
</dbReference>
<dbReference type="RefSeq" id="WP_034641018.1">
    <property type="nucleotide sequence ID" value="NZ_CBCSJC010000006.1"/>
</dbReference>
<comment type="catalytic activity">
    <reaction evidence="9">
        <text>(sulfur carrier)-H + L-cysteine = (sulfur carrier)-SH + L-alanine</text>
        <dbReference type="Rhea" id="RHEA:43892"/>
        <dbReference type="Rhea" id="RHEA-COMP:14737"/>
        <dbReference type="Rhea" id="RHEA-COMP:14739"/>
        <dbReference type="ChEBI" id="CHEBI:29917"/>
        <dbReference type="ChEBI" id="CHEBI:35235"/>
        <dbReference type="ChEBI" id="CHEBI:57972"/>
        <dbReference type="ChEBI" id="CHEBI:64428"/>
        <dbReference type="EC" id="2.8.1.7"/>
    </reaction>
</comment>
<dbReference type="Gene3D" id="3.90.1150.10">
    <property type="entry name" value="Aspartate Aminotransferase, domain 1"/>
    <property type="match status" value="1"/>
</dbReference>
<dbReference type="Gene3D" id="3.40.640.10">
    <property type="entry name" value="Type I PLP-dependent aspartate aminotransferase-like (Major domain)"/>
    <property type="match status" value="1"/>
</dbReference>
<keyword evidence="5" id="KW-0479">Metal-binding</keyword>
<gene>
    <name evidence="12" type="ORF">BAMA_05515</name>
</gene>
<dbReference type="AlphaFoldDB" id="A0A073JW76"/>
<keyword evidence="6" id="KW-0663">Pyridoxal phosphate</keyword>
<dbReference type="PANTHER" id="PTHR11601:SF34">
    <property type="entry name" value="CYSTEINE DESULFURASE"/>
    <property type="match status" value="1"/>
</dbReference>
<organism evidence="12 13">
    <name type="scientific">Bacillus manliponensis</name>
    <dbReference type="NCBI Taxonomy" id="574376"/>
    <lineage>
        <taxon>Bacteria</taxon>
        <taxon>Bacillati</taxon>
        <taxon>Bacillota</taxon>
        <taxon>Bacilli</taxon>
        <taxon>Bacillales</taxon>
        <taxon>Bacillaceae</taxon>
        <taxon>Bacillus</taxon>
        <taxon>Bacillus cereus group</taxon>
    </lineage>
</organism>
<evidence type="ECO:0000313" key="13">
    <source>
        <dbReference type="Proteomes" id="UP000027822"/>
    </source>
</evidence>
<dbReference type="GO" id="GO:0031071">
    <property type="term" value="F:cysteine desulfurase activity"/>
    <property type="evidence" value="ECO:0007669"/>
    <property type="project" value="UniProtKB-EC"/>
</dbReference>
<dbReference type="EMBL" id="JOTN01000014">
    <property type="protein sequence ID" value="KEK18476.1"/>
    <property type="molecule type" value="Genomic_DNA"/>
</dbReference>
<dbReference type="Pfam" id="PF00266">
    <property type="entry name" value="Aminotran_5"/>
    <property type="match status" value="1"/>
</dbReference>
<proteinExistence type="inferred from homology"/>
<evidence type="ECO:0000256" key="6">
    <source>
        <dbReference type="ARBA" id="ARBA00022898"/>
    </source>
</evidence>
<comment type="cofactor">
    <cofactor evidence="1 10">
        <name>pyridoxal 5'-phosphate</name>
        <dbReference type="ChEBI" id="CHEBI:597326"/>
    </cofactor>
</comment>
<reference evidence="12 13" key="1">
    <citation type="submission" date="2014-06" db="EMBL/GenBank/DDBJ databases">
        <title>Draft genome sequence of Bacillus manliponensis JCM 15802 (MCCC 1A00708).</title>
        <authorList>
            <person name="Lai Q."/>
            <person name="Liu Y."/>
            <person name="Shao Z."/>
        </authorList>
    </citation>
    <scope>NUCLEOTIDE SEQUENCE [LARGE SCALE GENOMIC DNA]</scope>
    <source>
        <strain evidence="12 13">JCM 15802</strain>
    </source>
</reference>
<evidence type="ECO:0000313" key="12">
    <source>
        <dbReference type="EMBL" id="KEK18476.1"/>
    </source>
</evidence>
<evidence type="ECO:0000256" key="4">
    <source>
        <dbReference type="ARBA" id="ARBA00022679"/>
    </source>
</evidence>
<evidence type="ECO:0000256" key="9">
    <source>
        <dbReference type="ARBA" id="ARBA00050776"/>
    </source>
</evidence>
<name>A0A073JW76_9BACI</name>
<dbReference type="InterPro" id="IPR016454">
    <property type="entry name" value="Cysteine_dSase"/>
</dbReference>
<keyword evidence="13" id="KW-1185">Reference proteome</keyword>
<evidence type="ECO:0000256" key="7">
    <source>
        <dbReference type="ARBA" id="ARBA00023004"/>
    </source>
</evidence>
<dbReference type="GO" id="GO:0046872">
    <property type="term" value="F:metal ion binding"/>
    <property type="evidence" value="ECO:0007669"/>
    <property type="project" value="UniProtKB-KW"/>
</dbReference>
<accession>A0A073JW76</accession>
<protein>
    <recommendedName>
        <fullName evidence="3">cysteine desulfurase</fullName>
        <ecNumber evidence="3">2.8.1.7</ecNumber>
    </recommendedName>
</protein>
<evidence type="ECO:0000259" key="11">
    <source>
        <dbReference type="Pfam" id="PF00266"/>
    </source>
</evidence>
<dbReference type="EC" id="2.8.1.7" evidence="3"/>
<keyword evidence="4" id="KW-0808">Transferase</keyword>
<dbReference type="InterPro" id="IPR000192">
    <property type="entry name" value="Aminotrans_V_dom"/>
</dbReference>
<dbReference type="InterPro" id="IPR015422">
    <property type="entry name" value="PyrdxlP-dep_Trfase_small"/>
</dbReference>
<dbReference type="PANTHER" id="PTHR11601">
    <property type="entry name" value="CYSTEINE DESULFURYLASE FAMILY MEMBER"/>
    <property type="match status" value="1"/>
</dbReference>
<dbReference type="GO" id="GO:0051536">
    <property type="term" value="F:iron-sulfur cluster binding"/>
    <property type="evidence" value="ECO:0007669"/>
    <property type="project" value="UniProtKB-KW"/>
</dbReference>
<dbReference type="OrthoDB" id="9808002at2"/>
<evidence type="ECO:0000256" key="10">
    <source>
        <dbReference type="RuleBase" id="RU004504"/>
    </source>
</evidence>
<dbReference type="Proteomes" id="UP000027822">
    <property type="component" value="Unassembled WGS sequence"/>
</dbReference>
<dbReference type="InterPro" id="IPR015421">
    <property type="entry name" value="PyrdxlP-dep_Trfase_major"/>
</dbReference>
<keyword evidence="7" id="KW-0408">Iron</keyword>
<feature type="domain" description="Aminotransferase class V" evidence="11">
    <location>
        <begin position="4"/>
        <end position="362"/>
    </location>
</feature>
<dbReference type="InterPro" id="IPR020578">
    <property type="entry name" value="Aminotrans_V_PyrdxlP_BS"/>
</dbReference>